<protein>
    <submittedName>
        <fullName evidence="2">Uncharacterized protein</fullName>
    </submittedName>
</protein>
<accession>A0A3D9V775</accession>
<feature type="region of interest" description="Disordered" evidence="1">
    <location>
        <begin position="42"/>
        <end position="93"/>
    </location>
</feature>
<dbReference type="EMBL" id="QTUC01000001">
    <property type="protein sequence ID" value="REF37166.1"/>
    <property type="molecule type" value="Genomic_DNA"/>
</dbReference>
<sequence>MPLSVNRTRLVVEGTHLSSSIPGASEIVTGGLCNERLRATMTRTNNAPPGTDVEAFRDKSRSGSKSTVGSSPTLTCGAEGRRAAEEMLARKPA</sequence>
<dbReference type="Proteomes" id="UP000256485">
    <property type="component" value="Unassembled WGS sequence"/>
</dbReference>
<evidence type="ECO:0000313" key="2">
    <source>
        <dbReference type="EMBL" id="REF37166.1"/>
    </source>
</evidence>
<keyword evidence="3" id="KW-1185">Reference proteome</keyword>
<name>A0A3D9V775_THECX</name>
<comment type="caution">
    <text evidence="2">The sequence shown here is derived from an EMBL/GenBank/DDBJ whole genome shotgun (WGS) entry which is preliminary data.</text>
</comment>
<evidence type="ECO:0000313" key="3">
    <source>
        <dbReference type="Proteomes" id="UP000256485"/>
    </source>
</evidence>
<reference evidence="2 3" key="1">
    <citation type="submission" date="2018-08" db="EMBL/GenBank/DDBJ databases">
        <title>Sequencing the genomes of 1000 actinobacteria strains.</title>
        <authorList>
            <person name="Klenk H.-P."/>
        </authorList>
    </citation>
    <scope>NUCLEOTIDE SEQUENCE [LARGE SCALE GENOMIC DNA]</scope>
    <source>
        <strain evidence="2 3">DSM 22891</strain>
    </source>
</reference>
<dbReference type="AlphaFoldDB" id="A0A3D9V775"/>
<feature type="compositionally biased region" description="Basic and acidic residues" evidence="1">
    <location>
        <begin position="79"/>
        <end position="93"/>
    </location>
</feature>
<proteinExistence type="predicted"/>
<organism evidence="2 3">
    <name type="scientific">Thermasporomyces composti</name>
    <dbReference type="NCBI Taxonomy" id="696763"/>
    <lineage>
        <taxon>Bacteria</taxon>
        <taxon>Bacillati</taxon>
        <taxon>Actinomycetota</taxon>
        <taxon>Actinomycetes</taxon>
        <taxon>Propionibacteriales</taxon>
        <taxon>Nocardioidaceae</taxon>
        <taxon>Thermasporomyces</taxon>
    </lineage>
</organism>
<gene>
    <name evidence="2" type="ORF">DFJ64_2606</name>
</gene>
<evidence type="ECO:0000256" key="1">
    <source>
        <dbReference type="SAM" id="MobiDB-lite"/>
    </source>
</evidence>